<dbReference type="AlphaFoldDB" id="A0A2I0W8J3"/>
<dbReference type="EMBL" id="KZ502845">
    <property type="protein sequence ID" value="PKU71988.1"/>
    <property type="molecule type" value="Genomic_DNA"/>
</dbReference>
<keyword evidence="3" id="KW-1185">Reference proteome</keyword>
<sequence length="133" mass="15153">MSQEFQALQAQGTWELVPPQPSMNILGSKWTFRIKYNSNGTIARHKARLVAKGFNQEQDIDYIETFSPVAKMPTIRVLILIALHHNWIIHQLDVSNAFLHGTLSDTVYMSQPPGFQDSTHPQYICKLTSTLRS</sequence>
<organism evidence="2 3">
    <name type="scientific">Dendrobium catenatum</name>
    <dbReference type="NCBI Taxonomy" id="906689"/>
    <lineage>
        <taxon>Eukaryota</taxon>
        <taxon>Viridiplantae</taxon>
        <taxon>Streptophyta</taxon>
        <taxon>Embryophyta</taxon>
        <taxon>Tracheophyta</taxon>
        <taxon>Spermatophyta</taxon>
        <taxon>Magnoliopsida</taxon>
        <taxon>Liliopsida</taxon>
        <taxon>Asparagales</taxon>
        <taxon>Orchidaceae</taxon>
        <taxon>Epidendroideae</taxon>
        <taxon>Malaxideae</taxon>
        <taxon>Dendrobiinae</taxon>
        <taxon>Dendrobium</taxon>
    </lineage>
</organism>
<reference evidence="2 3" key="1">
    <citation type="journal article" date="2016" name="Sci. Rep.">
        <title>The Dendrobium catenatum Lindl. genome sequence provides insights into polysaccharide synthase, floral development and adaptive evolution.</title>
        <authorList>
            <person name="Zhang G.Q."/>
            <person name="Xu Q."/>
            <person name="Bian C."/>
            <person name="Tsai W.C."/>
            <person name="Yeh C.M."/>
            <person name="Liu K.W."/>
            <person name="Yoshida K."/>
            <person name="Zhang L.S."/>
            <person name="Chang S.B."/>
            <person name="Chen F."/>
            <person name="Shi Y."/>
            <person name="Su Y.Y."/>
            <person name="Zhang Y.Q."/>
            <person name="Chen L.J."/>
            <person name="Yin Y."/>
            <person name="Lin M."/>
            <person name="Huang H."/>
            <person name="Deng H."/>
            <person name="Wang Z.W."/>
            <person name="Zhu S.L."/>
            <person name="Zhao X."/>
            <person name="Deng C."/>
            <person name="Niu S.C."/>
            <person name="Huang J."/>
            <person name="Wang M."/>
            <person name="Liu G.H."/>
            <person name="Yang H.J."/>
            <person name="Xiao X.J."/>
            <person name="Hsiao Y.Y."/>
            <person name="Wu W.L."/>
            <person name="Chen Y.Y."/>
            <person name="Mitsuda N."/>
            <person name="Ohme-Takagi M."/>
            <person name="Luo Y.B."/>
            <person name="Van de Peer Y."/>
            <person name="Liu Z.J."/>
        </authorList>
    </citation>
    <scope>NUCLEOTIDE SEQUENCE [LARGE SCALE GENOMIC DNA]</scope>
    <source>
        <tissue evidence="2">The whole plant</tissue>
    </source>
</reference>
<feature type="domain" description="Reverse transcriptase Ty1/copia-type" evidence="1">
    <location>
        <begin position="13"/>
        <end position="130"/>
    </location>
</feature>
<gene>
    <name evidence="2" type="ORF">MA16_Dca007352</name>
</gene>
<protein>
    <submittedName>
        <fullName evidence="2">Retrovirus-related Pol polyprotein from transposon TNT 1-94</fullName>
    </submittedName>
</protein>
<accession>A0A2I0W8J3</accession>
<name>A0A2I0W8J3_9ASPA</name>
<dbReference type="STRING" id="906689.A0A2I0W8J3"/>
<evidence type="ECO:0000313" key="3">
    <source>
        <dbReference type="Proteomes" id="UP000233837"/>
    </source>
</evidence>
<dbReference type="InterPro" id="IPR043502">
    <property type="entry name" value="DNA/RNA_pol_sf"/>
</dbReference>
<dbReference type="Proteomes" id="UP000233837">
    <property type="component" value="Unassembled WGS sequence"/>
</dbReference>
<dbReference type="Pfam" id="PF07727">
    <property type="entry name" value="RVT_2"/>
    <property type="match status" value="1"/>
</dbReference>
<dbReference type="InterPro" id="IPR013103">
    <property type="entry name" value="RVT_2"/>
</dbReference>
<reference evidence="2 3" key="2">
    <citation type="journal article" date="2017" name="Nature">
        <title>The Apostasia genome and the evolution of orchids.</title>
        <authorList>
            <person name="Zhang G.Q."/>
            <person name="Liu K.W."/>
            <person name="Li Z."/>
            <person name="Lohaus R."/>
            <person name="Hsiao Y.Y."/>
            <person name="Niu S.C."/>
            <person name="Wang J.Y."/>
            <person name="Lin Y.C."/>
            <person name="Xu Q."/>
            <person name="Chen L.J."/>
            <person name="Yoshida K."/>
            <person name="Fujiwara S."/>
            <person name="Wang Z.W."/>
            <person name="Zhang Y.Q."/>
            <person name="Mitsuda N."/>
            <person name="Wang M."/>
            <person name="Liu G.H."/>
            <person name="Pecoraro L."/>
            <person name="Huang H.X."/>
            <person name="Xiao X.J."/>
            <person name="Lin M."/>
            <person name="Wu X.Y."/>
            <person name="Wu W.L."/>
            <person name="Chen Y.Y."/>
            <person name="Chang S.B."/>
            <person name="Sakamoto S."/>
            <person name="Ohme-Takagi M."/>
            <person name="Yagi M."/>
            <person name="Zeng S.J."/>
            <person name="Shen C.Y."/>
            <person name="Yeh C.M."/>
            <person name="Luo Y.B."/>
            <person name="Tsai W.C."/>
            <person name="Van de Peer Y."/>
            <person name="Liu Z.J."/>
        </authorList>
    </citation>
    <scope>NUCLEOTIDE SEQUENCE [LARGE SCALE GENOMIC DNA]</scope>
    <source>
        <tissue evidence="2">The whole plant</tissue>
    </source>
</reference>
<proteinExistence type="predicted"/>
<evidence type="ECO:0000313" key="2">
    <source>
        <dbReference type="EMBL" id="PKU71988.1"/>
    </source>
</evidence>
<evidence type="ECO:0000259" key="1">
    <source>
        <dbReference type="Pfam" id="PF07727"/>
    </source>
</evidence>
<dbReference type="SUPFAM" id="SSF56672">
    <property type="entry name" value="DNA/RNA polymerases"/>
    <property type="match status" value="1"/>
</dbReference>